<keyword evidence="2" id="KW-0378">Hydrolase</keyword>
<dbReference type="InterPro" id="IPR050344">
    <property type="entry name" value="Peptidase_M1_aminopeptidases"/>
</dbReference>
<keyword evidence="3" id="KW-1185">Reference proteome</keyword>
<dbReference type="GO" id="GO:0043171">
    <property type="term" value="P:peptide catabolic process"/>
    <property type="evidence" value="ECO:0007669"/>
    <property type="project" value="TreeGrafter"/>
</dbReference>
<gene>
    <name evidence="2" type="ORF">G5I_00004</name>
</gene>
<dbReference type="EMBL" id="GL886376">
    <property type="protein sequence ID" value="EGI71164.1"/>
    <property type="molecule type" value="Genomic_DNA"/>
</dbReference>
<dbReference type="Proteomes" id="UP000007755">
    <property type="component" value="Unassembled WGS sequence"/>
</dbReference>
<evidence type="ECO:0000259" key="1">
    <source>
        <dbReference type="Pfam" id="PF01433"/>
    </source>
</evidence>
<dbReference type="InterPro" id="IPR014782">
    <property type="entry name" value="Peptidase_M1_dom"/>
</dbReference>
<organism evidence="3">
    <name type="scientific">Acromyrmex echinatior</name>
    <name type="common">Panamanian leafcutter ant</name>
    <name type="synonym">Acromyrmex octospinosus echinatior</name>
    <dbReference type="NCBI Taxonomy" id="103372"/>
    <lineage>
        <taxon>Eukaryota</taxon>
        <taxon>Metazoa</taxon>
        <taxon>Ecdysozoa</taxon>
        <taxon>Arthropoda</taxon>
        <taxon>Hexapoda</taxon>
        <taxon>Insecta</taxon>
        <taxon>Pterygota</taxon>
        <taxon>Neoptera</taxon>
        <taxon>Endopterygota</taxon>
        <taxon>Hymenoptera</taxon>
        <taxon>Apocrita</taxon>
        <taxon>Aculeata</taxon>
        <taxon>Formicoidea</taxon>
        <taxon>Formicidae</taxon>
        <taxon>Myrmicinae</taxon>
        <taxon>Acromyrmex</taxon>
    </lineage>
</organism>
<dbReference type="Gene3D" id="1.10.390.10">
    <property type="entry name" value="Neutral Protease Domain 2"/>
    <property type="match status" value="1"/>
</dbReference>
<dbReference type="eggNOG" id="KOG1046">
    <property type="taxonomic scope" value="Eukaryota"/>
</dbReference>
<feature type="non-terminal residue" evidence="2">
    <location>
        <position position="1"/>
    </location>
</feature>
<dbReference type="GO" id="GO:0070006">
    <property type="term" value="F:metalloaminopeptidase activity"/>
    <property type="evidence" value="ECO:0007669"/>
    <property type="project" value="TreeGrafter"/>
</dbReference>
<dbReference type="GO" id="GO:0016020">
    <property type="term" value="C:membrane"/>
    <property type="evidence" value="ECO:0007669"/>
    <property type="project" value="TreeGrafter"/>
</dbReference>
<feature type="domain" description="Peptidase M1 membrane alanine aminopeptidase" evidence="1">
    <location>
        <begin position="1"/>
        <end position="39"/>
    </location>
</feature>
<evidence type="ECO:0000313" key="3">
    <source>
        <dbReference type="Proteomes" id="UP000007755"/>
    </source>
</evidence>
<name>F4W3Q9_ACREC</name>
<dbReference type="InterPro" id="IPR027268">
    <property type="entry name" value="Peptidase_M4/M1_CTD_sf"/>
</dbReference>
<dbReference type="SUPFAM" id="SSF55486">
    <property type="entry name" value="Metalloproteases ('zincins'), catalytic domain"/>
    <property type="match status" value="1"/>
</dbReference>
<evidence type="ECO:0000313" key="2">
    <source>
        <dbReference type="EMBL" id="EGI71164.1"/>
    </source>
</evidence>
<dbReference type="Pfam" id="PF01433">
    <property type="entry name" value="Peptidase_M1"/>
    <property type="match status" value="1"/>
</dbReference>
<dbReference type="PANTHER" id="PTHR11533">
    <property type="entry name" value="PROTEASE M1 ZINC METALLOPROTEASE"/>
    <property type="match status" value="1"/>
</dbReference>
<dbReference type="GO" id="GO:0006508">
    <property type="term" value="P:proteolysis"/>
    <property type="evidence" value="ECO:0007669"/>
    <property type="project" value="TreeGrafter"/>
</dbReference>
<keyword evidence="2" id="KW-0645">Protease</keyword>
<sequence length="40" mass="4836">THEIAHQWFGNLVTPSWWSYLWLKEGLASFFHTYIIDKVI</sequence>
<dbReference type="GO" id="GO:0042277">
    <property type="term" value="F:peptide binding"/>
    <property type="evidence" value="ECO:0007669"/>
    <property type="project" value="TreeGrafter"/>
</dbReference>
<dbReference type="GO" id="GO:0005737">
    <property type="term" value="C:cytoplasm"/>
    <property type="evidence" value="ECO:0007669"/>
    <property type="project" value="TreeGrafter"/>
</dbReference>
<dbReference type="GO" id="GO:0005615">
    <property type="term" value="C:extracellular space"/>
    <property type="evidence" value="ECO:0007669"/>
    <property type="project" value="TreeGrafter"/>
</dbReference>
<proteinExistence type="predicted"/>
<keyword evidence="2" id="KW-0031">Aminopeptidase</keyword>
<reference evidence="2" key="1">
    <citation type="submission" date="2011-02" db="EMBL/GenBank/DDBJ databases">
        <title>The genome of the leaf-cutting ant Acromyrmex echinatior suggests key adaptations to social evolution and fungus farming.</title>
        <authorList>
            <person name="Nygaard S."/>
            <person name="Zhang G."/>
        </authorList>
    </citation>
    <scope>NUCLEOTIDE SEQUENCE</scope>
</reference>
<dbReference type="InParanoid" id="F4W3Q9"/>
<dbReference type="AlphaFoldDB" id="F4W3Q9"/>
<accession>F4W3Q9</accession>
<dbReference type="PANTHER" id="PTHR11533:SF299">
    <property type="entry name" value="AMINOPEPTIDASE"/>
    <property type="match status" value="1"/>
</dbReference>
<dbReference type="GO" id="GO:0008270">
    <property type="term" value="F:zinc ion binding"/>
    <property type="evidence" value="ECO:0007669"/>
    <property type="project" value="InterPro"/>
</dbReference>
<protein>
    <submittedName>
        <fullName evidence="2">Puromycin-sensitive aminopeptidase</fullName>
    </submittedName>
</protein>